<evidence type="ECO:0000256" key="1">
    <source>
        <dbReference type="ARBA" id="ARBA00007074"/>
    </source>
</evidence>
<accession>I1DUH6</accession>
<dbReference type="SUPFAM" id="SSF54001">
    <property type="entry name" value="Cysteine proteinases"/>
    <property type="match status" value="1"/>
</dbReference>
<keyword evidence="8" id="KW-1185">Reference proteome</keyword>
<reference evidence="7 8" key="1">
    <citation type="journal article" date="2012" name="J. Bacteriol.">
        <title>Genome Sequence of the Protease-Producing Bacterium Rheinheimera nanhaiensis E407-8T, Isolated from Deep-Sea Sediment of the South China Sea.</title>
        <authorList>
            <person name="Zhang X.-Y."/>
            <person name="Zhang Y.-J."/>
            <person name="Qin Q.-L."/>
            <person name="Xie B.-B."/>
            <person name="Chen X.-L."/>
            <person name="Zhou B.-C."/>
            <person name="Zhang Y.-Z."/>
        </authorList>
    </citation>
    <scope>NUCLEOTIDE SEQUENCE [LARGE SCALE GENOMIC DNA]</scope>
    <source>
        <strain evidence="7 8">E407-8</strain>
    </source>
</reference>
<evidence type="ECO:0000259" key="6">
    <source>
        <dbReference type="PROSITE" id="PS51935"/>
    </source>
</evidence>
<dbReference type="GO" id="GO:0008234">
    <property type="term" value="F:cysteine-type peptidase activity"/>
    <property type="evidence" value="ECO:0007669"/>
    <property type="project" value="UniProtKB-KW"/>
</dbReference>
<feature type="signal peptide" evidence="5">
    <location>
        <begin position="1"/>
        <end position="33"/>
    </location>
</feature>
<organism evidence="7 8">
    <name type="scientific">Rheinheimera nanhaiensis E407-8</name>
    <dbReference type="NCBI Taxonomy" id="562729"/>
    <lineage>
        <taxon>Bacteria</taxon>
        <taxon>Pseudomonadati</taxon>
        <taxon>Pseudomonadota</taxon>
        <taxon>Gammaproteobacteria</taxon>
        <taxon>Chromatiales</taxon>
        <taxon>Chromatiaceae</taxon>
        <taxon>Rheinheimera</taxon>
    </lineage>
</organism>
<name>I1DUH6_9GAMM</name>
<feature type="domain" description="NlpC/P60" evidence="6">
    <location>
        <begin position="323"/>
        <end position="453"/>
    </location>
</feature>
<dbReference type="PIRSF" id="PIRSF019015">
    <property type="entry name" value="P60_peptidase_YkfC"/>
    <property type="match status" value="1"/>
</dbReference>
<dbReference type="AlphaFoldDB" id="I1DUH6"/>
<dbReference type="Gene3D" id="3.90.1720.10">
    <property type="entry name" value="endopeptidase domain like (from Nostoc punctiforme)"/>
    <property type="match status" value="1"/>
</dbReference>
<gene>
    <name evidence="7" type="ORF">RNAN_0673</name>
</gene>
<dbReference type="EMBL" id="BAFK01000003">
    <property type="protein sequence ID" value="GAB57704.1"/>
    <property type="molecule type" value="Genomic_DNA"/>
</dbReference>
<dbReference type="InterPro" id="IPR000064">
    <property type="entry name" value="NLP_P60_dom"/>
</dbReference>
<dbReference type="PROSITE" id="PS51935">
    <property type="entry name" value="NLPC_P60"/>
    <property type="match status" value="1"/>
</dbReference>
<feature type="chain" id="PRO_5003638688" evidence="5">
    <location>
        <begin position="34"/>
        <end position="476"/>
    </location>
</feature>
<keyword evidence="2" id="KW-0645">Protease</keyword>
<dbReference type="Pfam" id="PF00877">
    <property type="entry name" value="NLPC_P60"/>
    <property type="match status" value="1"/>
</dbReference>
<comment type="similarity">
    <text evidence="1">Belongs to the peptidase C40 family.</text>
</comment>
<dbReference type="STRING" id="562729.RNAN_0673"/>
<dbReference type="InterPro" id="IPR039439">
    <property type="entry name" value="SH3b1_dom"/>
</dbReference>
<evidence type="ECO:0000313" key="7">
    <source>
        <dbReference type="EMBL" id="GAB57704.1"/>
    </source>
</evidence>
<keyword evidence="5" id="KW-0732">Signal</keyword>
<evidence type="ECO:0000313" key="8">
    <source>
        <dbReference type="Proteomes" id="UP000004374"/>
    </source>
</evidence>
<dbReference type="InterPro" id="IPR027017">
    <property type="entry name" value="P60_peptidase_YkfC"/>
</dbReference>
<protein>
    <submittedName>
        <fullName evidence="7">NLP/P60 protein</fullName>
    </submittedName>
</protein>
<keyword evidence="3" id="KW-0378">Hydrolase</keyword>
<comment type="caution">
    <text evidence="7">The sequence shown here is derived from an EMBL/GenBank/DDBJ whole genome shotgun (WGS) entry which is preliminary data.</text>
</comment>
<evidence type="ECO:0000256" key="2">
    <source>
        <dbReference type="ARBA" id="ARBA00022670"/>
    </source>
</evidence>
<dbReference type="Pfam" id="PF12913">
    <property type="entry name" value="SH3_6"/>
    <property type="match status" value="1"/>
</dbReference>
<evidence type="ECO:0000256" key="4">
    <source>
        <dbReference type="ARBA" id="ARBA00022807"/>
    </source>
</evidence>
<evidence type="ECO:0000256" key="5">
    <source>
        <dbReference type="SAM" id="SignalP"/>
    </source>
</evidence>
<dbReference type="GO" id="GO:0006508">
    <property type="term" value="P:proteolysis"/>
    <property type="evidence" value="ECO:0007669"/>
    <property type="project" value="UniProtKB-KW"/>
</dbReference>
<dbReference type="Proteomes" id="UP000004374">
    <property type="component" value="Unassembled WGS sequence"/>
</dbReference>
<proteinExistence type="inferred from homology"/>
<evidence type="ECO:0000256" key="3">
    <source>
        <dbReference type="ARBA" id="ARBA00022801"/>
    </source>
</evidence>
<sequence>MRNSVQIRAYKSRSWFSVVLLLLSSGLLKPAIAASEDSLNIRFKTDVPFVQPEQLQLQFWQQRLSQGDRLLLTTAQIAERNRQTFALQKELQPLSALPGQYSADELTAIIDNVSKIPSSPRFYTNGTALSAADWQRYQVLLGKDRVKETNPVAFALIVKRTALRAFPTLDRVVNEQGNADLDRFAETALFVAEPVAVLHQSRDKAWLLVQSFNYTGWVQAADVAIGSREQVLSYAEQEPFLVITAAKAHTAYTPAQPALSELQLDMGVRLPLISAADTGFNVHGQNPLASYIVQLPQRLNDGRLHFLPALLPLSSDVSIGYLPFTERNLLSQAFKFLGERYGWGHDYNGRDCTGFISEVFRSFGLLMPRNSSQQGMGNYGTNLRFNQHSSQAEKLQALAQARVGDLLYFPGHVSMFIGRVQQQPFMIHSVNTLIYPTDAGLYQGTLNGVVVTPLMPLHNNTEHAYLEALYAIKSLR</sequence>
<dbReference type="InterPro" id="IPR038765">
    <property type="entry name" value="Papain-like_cys_pep_sf"/>
</dbReference>
<keyword evidence="4" id="KW-0788">Thiol protease</keyword>